<dbReference type="Proteomes" id="UP001385951">
    <property type="component" value="Unassembled WGS sequence"/>
</dbReference>
<dbReference type="AlphaFoldDB" id="A0AAW0GFH4"/>
<sequence length="167" mass="19007">MLSIFSRDKKQEKTMRQGVTENSCLVAQRSAELRDNIPKEADHPILNRVKNTGFKLAEEGDLLLERLDDLSALKKPAKKLELKTLKLETTRYSKDVARWDTDAITSLQSHKIGYLDPTMSGTTTRNNEPYVHPANYWDCDLVDKINATGKTPPVTLIRNRTTESDVY</sequence>
<reference evidence="1 2" key="1">
    <citation type="submission" date="2022-09" db="EMBL/GenBank/DDBJ databases">
        <authorList>
            <person name="Palmer J.M."/>
        </authorList>
    </citation>
    <scope>NUCLEOTIDE SEQUENCE [LARGE SCALE GENOMIC DNA]</scope>
    <source>
        <strain evidence="1 2">DSM 7382</strain>
    </source>
</reference>
<keyword evidence="2" id="KW-1185">Reference proteome</keyword>
<comment type="caution">
    <text evidence="1">The sequence shown here is derived from an EMBL/GenBank/DDBJ whole genome shotgun (WGS) entry which is preliminary data.</text>
</comment>
<evidence type="ECO:0000313" key="1">
    <source>
        <dbReference type="EMBL" id="KAK7692293.1"/>
    </source>
</evidence>
<name>A0AAW0GFH4_9APHY</name>
<evidence type="ECO:0000313" key="2">
    <source>
        <dbReference type="Proteomes" id="UP001385951"/>
    </source>
</evidence>
<organism evidence="1 2">
    <name type="scientific">Cerrena zonata</name>
    <dbReference type="NCBI Taxonomy" id="2478898"/>
    <lineage>
        <taxon>Eukaryota</taxon>
        <taxon>Fungi</taxon>
        <taxon>Dikarya</taxon>
        <taxon>Basidiomycota</taxon>
        <taxon>Agaricomycotina</taxon>
        <taxon>Agaricomycetes</taxon>
        <taxon>Polyporales</taxon>
        <taxon>Cerrenaceae</taxon>
        <taxon>Cerrena</taxon>
    </lineage>
</organism>
<gene>
    <name evidence="1" type="ORF">QCA50_003918</name>
</gene>
<proteinExistence type="predicted"/>
<protein>
    <submittedName>
        <fullName evidence="1">Uncharacterized protein</fullName>
    </submittedName>
</protein>
<dbReference type="EMBL" id="JASBNA010000004">
    <property type="protein sequence ID" value="KAK7692293.1"/>
    <property type="molecule type" value="Genomic_DNA"/>
</dbReference>
<accession>A0AAW0GFH4</accession>